<protein>
    <submittedName>
        <fullName evidence="2">Uncharacterized protein</fullName>
    </submittedName>
</protein>
<dbReference type="AlphaFoldDB" id="A0A414U1Y0"/>
<organism evidence="2 3">
    <name type="scientific">[Ruminococcus] torques</name>
    <dbReference type="NCBI Taxonomy" id="33039"/>
    <lineage>
        <taxon>Bacteria</taxon>
        <taxon>Bacillati</taxon>
        <taxon>Bacillota</taxon>
        <taxon>Clostridia</taxon>
        <taxon>Lachnospirales</taxon>
        <taxon>Lachnospiraceae</taxon>
        <taxon>Mediterraneibacter</taxon>
    </lineage>
</organism>
<accession>A0A414U1Y0</accession>
<name>A0A414U1Y0_9FIRM</name>
<feature type="region of interest" description="Disordered" evidence="1">
    <location>
        <begin position="1"/>
        <end position="37"/>
    </location>
</feature>
<sequence length="131" mass="14940">MPKGTFRDCKQSPRSRASPDFGSLPIQKNRPYRSRNKDGYFRGTTLIHRIAEHRRFQSHSGTITYTTPSQPTHHLPFYIRGNGFSCTAGQTSFQCEAPGCIHRFVSRASHQPAAFCHHVHLLLLPFKAYII</sequence>
<dbReference type="EMBL" id="RCYR01000003">
    <property type="protein sequence ID" value="RYS81470.1"/>
    <property type="molecule type" value="Genomic_DNA"/>
</dbReference>
<evidence type="ECO:0000313" key="3">
    <source>
        <dbReference type="Proteomes" id="UP000292665"/>
    </source>
</evidence>
<reference evidence="2 3" key="1">
    <citation type="journal article" date="2019" name="Science, e1252229">
        <title>Invertible promoters mediate bacterial phase variation, antibiotic resistance, and host adaptation in the gut.</title>
        <authorList>
            <person name="Jiang X."/>
            <person name="Hall A.B."/>
            <person name="Arthur T.D."/>
            <person name="Plichta D.R."/>
            <person name="Covington C.T."/>
            <person name="Poyet M."/>
            <person name="Crothers J."/>
            <person name="Moses P.L."/>
            <person name="Tolonen A.C."/>
            <person name="Vlamakis H."/>
            <person name="Alm E.J."/>
            <person name="Xavier R.J."/>
        </authorList>
    </citation>
    <scope>NUCLEOTIDE SEQUENCE [LARGE SCALE GENOMIC DNA]</scope>
    <source>
        <strain evidence="3">aa_0143</strain>
    </source>
</reference>
<comment type="caution">
    <text evidence="2">The sequence shown here is derived from an EMBL/GenBank/DDBJ whole genome shotgun (WGS) entry which is preliminary data.</text>
</comment>
<evidence type="ECO:0000256" key="1">
    <source>
        <dbReference type="SAM" id="MobiDB-lite"/>
    </source>
</evidence>
<dbReference type="Proteomes" id="UP000292665">
    <property type="component" value="Unassembled WGS sequence"/>
</dbReference>
<evidence type="ECO:0000313" key="2">
    <source>
        <dbReference type="EMBL" id="RYS81470.1"/>
    </source>
</evidence>
<proteinExistence type="predicted"/>
<gene>
    <name evidence="2" type="ORF">EAI93_03795</name>
</gene>
<feature type="compositionally biased region" description="Basic and acidic residues" evidence="1">
    <location>
        <begin position="1"/>
        <end position="11"/>
    </location>
</feature>